<organism evidence="3">
    <name type="scientific">Jahnella sp. MSr9139</name>
    <dbReference type="NCBI Taxonomy" id="1434086"/>
    <lineage>
        <taxon>Bacteria</taxon>
        <taxon>Pseudomonadati</taxon>
        <taxon>Myxococcota</taxon>
        <taxon>Polyangia</taxon>
        <taxon>Polyangiales</taxon>
        <taxon>Polyangiaceae</taxon>
        <taxon>Jahnella</taxon>
    </lineage>
</organism>
<feature type="signal peptide" evidence="2">
    <location>
        <begin position="1"/>
        <end position="25"/>
    </location>
</feature>
<name>A0A4Y5T0H3_9BACT</name>
<keyword evidence="2" id="KW-0732">Signal</keyword>
<reference evidence="3" key="1">
    <citation type="journal article" date="2019" name="Org. Lett.">
        <title>Two Biosynthetic Pathways in Jahnella thaxteri for Thaxteramides, Distinct Types of Lipopeptides.</title>
        <authorList>
            <person name="Oueis E."/>
            <person name="Klefisch T."/>
            <person name="Zaburannyi N."/>
            <person name="Garcia R."/>
            <person name="Plaza A."/>
            <person name="Muller R."/>
        </authorList>
    </citation>
    <scope>NUCLEOTIDE SEQUENCE</scope>
    <source>
        <strain evidence="3">MSr9139</strain>
    </source>
</reference>
<evidence type="ECO:0000256" key="2">
    <source>
        <dbReference type="SAM" id="SignalP"/>
    </source>
</evidence>
<dbReference type="EMBL" id="MK551162">
    <property type="protein sequence ID" value="QDA77060.1"/>
    <property type="molecule type" value="Genomic_DNA"/>
</dbReference>
<feature type="chain" id="PRO_5021490919" evidence="2">
    <location>
        <begin position="26"/>
        <end position="292"/>
    </location>
</feature>
<protein>
    <submittedName>
        <fullName evidence="3">Secreted protein</fullName>
    </submittedName>
</protein>
<feature type="compositionally biased region" description="Gly residues" evidence="1">
    <location>
        <begin position="203"/>
        <end position="216"/>
    </location>
</feature>
<evidence type="ECO:0000313" key="3">
    <source>
        <dbReference type="EMBL" id="QDA77060.1"/>
    </source>
</evidence>
<proteinExistence type="predicted"/>
<feature type="region of interest" description="Disordered" evidence="1">
    <location>
        <begin position="164"/>
        <end position="225"/>
    </location>
</feature>
<sequence length="292" mass="30263">MAKPVRIRTALLLASLLLPACSSSAYVQQGPSDALRAYARALQEGRVEDAYRLLSDEARRSMSLEAFRRAVKENPEDVMEIARAIARPSTDPVVTATVTVPNGEEILLVFEGGKWRIDAAAVDLYGQATPRQALLGFLRAFERKRYDVIMRYVPDAEKEGLAGGRGAAAASEEAPPPALPSSVAAAGTAGKDGPAGDASAAGAGAGAGAAGAGGPAAPGRAGAEAVQLTPDKLKAAWEGPQREQINRIVQAIKAALPTATIEETGDSASMAYGAGGTVAFIREHGAWKIKDF</sequence>
<feature type="compositionally biased region" description="Low complexity" evidence="1">
    <location>
        <begin position="180"/>
        <end position="202"/>
    </location>
</feature>
<dbReference type="AlphaFoldDB" id="A0A4Y5T0H3"/>
<accession>A0A4Y5T0H3</accession>
<evidence type="ECO:0000256" key="1">
    <source>
        <dbReference type="SAM" id="MobiDB-lite"/>
    </source>
</evidence>